<dbReference type="InterPro" id="IPR002104">
    <property type="entry name" value="Integrase_catalytic"/>
</dbReference>
<evidence type="ECO:0000313" key="9">
    <source>
        <dbReference type="Proteomes" id="UP000618952"/>
    </source>
</evidence>
<keyword evidence="3 5" id="KW-0238">DNA-binding</keyword>
<dbReference type="RefSeq" id="WP_187584274.1">
    <property type="nucleotide sequence ID" value="NZ_JACLHY010000009.1"/>
</dbReference>
<evidence type="ECO:0000256" key="4">
    <source>
        <dbReference type="ARBA" id="ARBA00023172"/>
    </source>
</evidence>
<dbReference type="Proteomes" id="UP000618952">
    <property type="component" value="Unassembled WGS sequence"/>
</dbReference>
<dbReference type="PROSITE" id="PS51898">
    <property type="entry name" value="TYR_RECOMBINASE"/>
    <property type="match status" value="1"/>
</dbReference>
<dbReference type="SUPFAM" id="SSF56349">
    <property type="entry name" value="DNA breaking-rejoining enzymes"/>
    <property type="match status" value="1"/>
</dbReference>
<name>A0ABR7QML7_9FLAO</name>
<feature type="domain" description="Tyr recombinase" evidence="6">
    <location>
        <begin position="268"/>
        <end position="454"/>
    </location>
</feature>
<gene>
    <name evidence="8" type="ORF">H4O18_10460</name>
</gene>
<reference evidence="8 9" key="1">
    <citation type="submission" date="2020-08" db="EMBL/GenBank/DDBJ databases">
        <title>Arenibacter gaetbuli sp. nov., isolated from a sand dune.</title>
        <authorList>
            <person name="Park S."/>
            <person name="Yoon J.-H."/>
        </authorList>
    </citation>
    <scope>NUCLEOTIDE SEQUENCE [LARGE SCALE GENOMIC DNA]</scope>
    <source>
        <strain evidence="8 9">BSSL-BM3</strain>
    </source>
</reference>
<dbReference type="PANTHER" id="PTHR30349:SF41">
    <property type="entry name" value="INTEGRASE_RECOMBINASE PROTEIN MJ0367-RELATED"/>
    <property type="match status" value="1"/>
</dbReference>
<evidence type="ECO:0000256" key="2">
    <source>
        <dbReference type="ARBA" id="ARBA00022908"/>
    </source>
</evidence>
<dbReference type="InterPro" id="IPR011010">
    <property type="entry name" value="DNA_brk_join_enz"/>
</dbReference>
<protein>
    <submittedName>
        <fullName evidence="8">Site-specific integrase</fullName>
    </submittedName>
</protein>
<keyword evidence="9" id="KW-1185">Reference proteome</keyword>
<accession>A0ABR7QML7</accession>
<evidence type="ECO:0000256" key="1">
    <source>
        <dbReference type="ARBA" id="ARBA00008857"/>
    </source>
</evidence>
<dbReference type="Gene3D" id="1.10.150.130">
    <property type="match status" value="1"/>
</dbReference>
<dbReference type="InterPro" id="IPR004107">
    <property type="entry name" value="Integrase_SAM-like_N"/>
</dbReference>
<dbReference type="PANTHER" id="PTHR30349">
    <property type="entry name" value="PHAGE INTEGRASE-RELATED"/>
    <property type="match status" value="1"/>
</dbReference>
<dbReference type="InterPro" id="IPR013762">
    <property type="entry name" value="Integrase-like_cat_sf"/>
</dbReference>
<evidence type="ECO:0000259" key="7">
    <source>
        <dbReference type="PROSITE" id="PS51900"/>
    </source>
</evidence>
<dbReference type="Gene3D" id="1.10.443.10">
    <property type="entry name" value="Intergrase catalytic core"/>
    <property type="match status" value="1"/>
</dbReference>
<evidence type="ECO:0000313" key="8">
    <source>
        <dbReference type="EMBL" id="MBC8768416.1"/>
    </source>
</evidence>
<feature type="domain" description="Core-binding (CB)" evidence="7">
    <location>
        <begin position="159"/>
        <end position="247"/>
    </location>
</feature>
<organism evidence="8 9">
    <name type="scientific">Arenibacter arenosicollis</name>
    <dbReference type="NCBI Taxonomy" id="2762274"/>
    <lineage>
        <taxon>Bacteria</taxon>
        <taxon>Pseudomonadati</taxon>
        <taxon>Bacteroidota</taxon>
        <taxon>Flavobacteriia</taxon>
        <taxon>Flavobacteriales</taxon>
        <taxon>Flavobacteriaceae</taxon>
        <taxon>Arenibacter</taxon>
    </lineage>
</organism>
<dbReference type="Pfam" id="PF00589">
    <property type="entry name" value="Phage_integrase"/>
    <property type="match status" value="1"/>
</dbReference>
<dbReference type="Pfam" id="PF02899">
    <property type="entry name" value="Phage_int_SAM_1"/>
    <property type="match status" value="1"/>
</dbReference>
<keyword evidence="4" id="KW-0233">DNA recombination</keyword>
<dbReference type="InterPro" id="IPR044068">
    <property type="entry name" value="CB"/>
</dbReference>
<dbReference type="InterPro" id="IPR050090">
    <property type="entry name" value="Tyrosine_recombinase_XerCD"/>
</dbReference>
<dbReference type="CDD" id="cd00397">
    <property type="entry name" value="DNA_BRE_C"/>
    <property type="match status" value="1"/>
</dbReference>
<comment type="caution">
    <text evidence="8">The sequence shown here is derived from an EMBL/GenBank/DDBJ whole genome shotgun (WGS) entry which is preliminary data.</text>
</comment>
<evidence type="ECO:0000259" key="6">
    <source>
        <dbReference type="PROSITE" id="PS51898"/>
    </source>
</evidence>
<comment type="similarity">
    <text evidence="1">Belongs to the 'phage' integrase family.</text>
</comment>
<proteinExistence type="inferred from homology"/>
<dbReference type="PROSITE" id="PS51900">
    <property type="entry name" value="CB"/>
    <property type="match status" value="1"/>
</dbReference>
<dbReference type="InterPro" id="IPR010998">
    <property type="entry name" value="Integrase_recombinase_N"/>
</dbReference>
<sequence>MPSISVLLSTVNENANVFRMKLNYSEPKIYTGGVDVNRWSSLTKKEQQQALDKDWFVYFSFRDPKTGRLKKRPQIKGGANRLKTKKERLTFLKIIQRNLLILLEAGFNPYKDNSDLEEDFLNGRLLNGKRSTSNTKTVEKAHLITEKSKAPKEKESVQNNMVSIKEAFGIALETKKQVLNQNSFSKYRSRINAFKKAMSELYSENDSITSITKKDVIGYLNETLTRTSARNRNNVRTDLSSFFQALEDNELIENNFIKKINILKAVPKRNKSYTPQIQKDITDYLEKNDTLLLLFVQFVCYNLLRPIEVCRLKIGDLDLNDRKIYVKAKNSPVKIKIIPEIMLAQIPDLTKKNKEHYLFTPYGLGGEWKVADNDKRNYFTKRFKKVKDHLGLGIDYGLYSFRHTFISKLYREFVKATTPFDAKTKLMLITGHTSMDALDKYLRNIDAALPEDYSNLLK</sequence>
<dbReference type="EMBL" id="JACLHY010000009">
    <property type="protein sequence ID" value="MBC8768416.1"/>
    <property type="molecule type" value="Genomic_DNA"/>
</dbReference>
<evidence type="ECO:0000256" key="3">
    <source>
        <dbReference type="ARBA" id="ARBA00023125"/>
    </source>
</evidence>
<evidence type="ECO:0000256" key="5">
    <source>
        <dbReference type="PROSITE-ProRule" id="PRU01248"/>
    </source>
</evidence>
<keyword evidence="2" id="KW-0229">DNA integration</keyword>